<dbReference type="AlphaFoldDB" id="A0A8S1TXG5"/>
<dbReference type="InterPro" id="IPR005821">
    <property type="entry name" value="Ion_trans_dom"/>
</dbReference>
<feature type="region of interest" description="Disordered" evidence="5">
    <location>
        <begin position="1"/>
        <end position="101"/>
    </location>
</feature>
<feature type="transmembrane region" description="Helical" evidence="6">
    <location>
        <begin position="359"/>
        <end position="381"/>
    </location>
</feature>
<feature type="compositionally biased region" description="Polar residues" evidence="5">
    <location>
        <begin position="58"/>
        <end position="74"/>
    </location>
</feature>
<dbReference type="EMBL" id="CAJJDO010000029">
    <property type="protein sequence ID" value="CAD8156968.1"/>
    <property type="molecule type" value="Genomic_DNA"/>
</dbReference>
<evidence type="ECO:0000313" key="8">
    <source>
        <dbReference type="EMBL" id="CAD8156968.1"/>
    </source>
</evidence>
<dbReference type="Pfam" id="PF00027">
    <property type="entry name" value="cNMP_binding"/>
    <property type="match status" value="1"/>
</dbReference>
<sequence>MNQDHVSQYTQSQTPNNQDINPQLSKQLQLIQEIDEEQQQPQKQRPSLSIDSDKEGTGIQQIKQRPSSSSPSDQKTVKNKTNHSGSQAINSGNGRSSKTPQDFQEEIIPQVRSILKQGTFISHASLPRSKGIRPSRLQSLQSLQQSIRKNRVYPEEIRDNSGSNQNDSISEDSFFEETEQNQVEDETRFRFDKRYAHLSYIIFPDDPTKLLWDILIIIALLYVCFVVPYEISFKNDDTEESAVQFGLNISVDIIYGIDIIINLFSAYVDDQDELIVDRKIIIKHYLTGWFILDIICVMPLDYVVDDNNTTGFQKIAKLPKAYKMVKLIKMSRMLKFCIQKKKYGEMLNQFSNISQNIRVMIISLLSVILVSHLFSCFWYFIGTISSETQTWIDQYVDNESNFERYIMSMYWVFQTMATTGYGDISATNSTEQMIAIFIMIIGVIFFSVTIGSVSSLLTQLDSQNLKYKEKIDTLNEIAKHHKIDNTLYAKICKVLKQGYKNNQNEVVEFLHLLPQNLRTELSQAMYKNVFLGIDLFKHKPLRFTAYIGPLLTILRIPEGDVIYNEGDYASEIYFIREGSVSLCIKECDYHPFVTIDVGQYFGEIELIKETQRKYTAIAQKQCELLSLSKSNFYKIFFSEFREIGEELHEDARRKKRDYEDKFTKTKAYLQGLEQKAEQQLTESNNESKIKLGLEKFKLNLMFQAQTKKGILEKAIKDAEQQTSNELKRRMTHLKTVLLQKGIINKMDEKSPSRISPKLIKTNTLNSETQTRKFDKKNTFLPMDIIKQAQQLSSDEENNVKDKQQQDQNNHRITKKAMTTFLQPETREHQAEFLLSQDGMLNSQTPSSYNTNIQFLKNRKKQLYL</sequence>
<organism evidence="8 9">
    <name type="scientific">Paramecium pentaurelia</name>
    <dbReference type="NCBI Taxonomy" id="43138"/>
    <lineage>
        <taxon>Eukaryota</taxon>
        <taxon>Sar</taxon>
        <taxon>Alveolata</taxon>
        <taxon>Ciliophora</taxon>
        <taxon>Intramacronucleata</taxon>
        <taxon>Oligohymenophorea</taxon>
        <taxon>Peniculida</taxon>
        <taxon>Parameciidae</taxon>
        <taxon>Paramecium</taxon>
    </lineage>
</organism>
<dbReference type="Proteomes" id="UP000689195">
    <property type="component" value="Unassembled WGS sequence"/>
</dbReference>
<feature type="region of interest" description="Disordered" evidence="5">
    <location>
        <begin position="151"/>
        <end position="181"/>
    </location>
</feature>
<feature type="compositionally biased region" description="Polar residues" evidence="5">
    <location>
        <begin position="1"/>
        <end position="25"/>
    </location>
</feature>
<comment type="subcellular location">
    <subcellularLocation>
        <location evidence="1">Membrane</location>
        <topology evidence="1">Multi-pass membrane protein</topology>
    </subcellularLocation>
</comment>
<proteinExistence type="predicted"/>
<dbReference type="PROSITE" id="PS50042">
    <property type="entry name" value="CNMP_BINDING_3"/>
    <property type="match status" value="1"/>
</dbReference>
<evidence type="ECO:0000259" key="7">
    <source>
        <dbReference type="PROSITE" id="PS50042"/>
    </source>
</evidence>
<dbReference type="OrthoDB" id="421226at2759"/>
<dbReference type="Pfam" id="PF00520">
    <property type="entry name" value="Ion_trans"/>
    <property type="match status" value="1"/>
</dbReference>
<dbReference type="SMART" id="SM00100">
    <property type="entry name" value="cNMP"/>
    <property type="match status" value="1"/>
</dbReference>
<keyword evidence="3 6" id="KW-1133">Transmembrane helix</keyword>
<keyword evidence="2 6" id="KW-0812">Transmembrane</keyword>
<evidence type="ECO:0000256" key="4">
    <source>
        <dbReference type="ARBA" id="ARBA00023136"/>
    </source>
</evidence>
<evidence type="ECO:0000256" key="6">
    <source>
        <dbReference type="SAM" id="Phobius"/>
    </source>
</evidence>
<feature type="compositionally biased region" description="Acidic residues" evidence="5">
    <location>
        <begin position="169"/>
        <end position="181"/>
    </location>
</feature>
<evidence type="ECO:0000256" key="1">
    <source>
        <dbReference type="ARBA" id="ARBA00004141"/>
    </source>
</evidence>
<dbReference type="PANTHER" id="PTHR47823:SF9">
    <property type="entry name" value="CHROMOSOME UNDETERMINED SCAFFOLD_10, WHOLE GENOME SHOTGUN SEQUENCE"/>
    <property type="match status" value="1"/>
</dbReference>
<feature type="transmembrane region" description="Helical" evidence="6">
    <location>
        <begin position="280"/>
        <end position="300"/>
    </location>
</feature>
<protein>
    <recommendedName>
        <fullName evidence="7">Cyclic nucleotide-binding domain-containing protein</fullName>
    </recommendedName>
</protein>
<feature type="compositionally biased region" description="Polar residues" evidence="5">
    <location>
        <begin position="82"/>
        <end position="101"/>
    </location>
</feature>
<feature type="domain" description="Cyclic nucleotide-binding" evidence="7">
    <location>
        <begin position="509"/>
        <end position="636"/>
    </location>
</feature>
<keyword evidence="9" id="KW-1185">Reference proteome</keyword>
<gene>
    <name evidence="8" type="ORF">PPENT_87.1.T0290272</name>
</gene>
<feature type="region of interest" description="Disordered" evidence="5">
    <location>
        <begin position="790"/>
        <end position="811"/>
    </location>
</feature>
<evidence type="ECO:0000256" key="2">
    <source>
        <dbReference type="ARBA" id="ARBA00022692"/>
    </source>
</evidence>
<feature type="transmembrane region" description="Helical" evidence="6">
    <location>
        <begin position="210"/>
        <end position="229"/>
    </location>
</feature>
<dbReference type="InterPro" id="IPR000595">
    <property type="entry name" value="cNMP-bd_dom"/>
</dbReference>
<dbReference type="FunFam" id="1.10.287.70:FF:000123">
    <property type="entry name" value="Potassium channel KAT3"/>
    <property type="match status" value="1"/>
</dbReference>
<dbReference type="GO" id="GO:0016020">
    <property type="term" value="C:membrane"/>
    <property type="evidence" value="ECO:0007669"/>
    <property type="project" value="UniProtKB-SubCell"/>
</dbReference>
<feature type="transmembrane region" description="Helical" evidence="6">
    <location>
        <begin position="434"/>
        <end position="457"/>
    </location>
</feature>
<dbReference type="PANTHER" id="PTHR47823">
    <property type="entry name" value="ION_TRANS DOMAIN-CONTAINING PROTEIN"/>
    <property type="match status" value="1"/>
</dbReference>
<feature type="transmembrane region" description="Helical" evidence="6">
    <location>
        <begin position="249"/>
        <end position="268"/>
    </location>
</feature>
<evidence type="ECO:0000256" key="3">
    <source>
        <dbReference type="ARBA" id="ARBA00022989"/>
    </source>
</evidence>
<evidence type="ECO:0000313" key="9">
    <source>
        <dbReference type="Proteomes" id="UP000689195"/>
    </source>
</evidence>
<evidence type="ECO:0000256" key="5">
    <source>
        <dbReference type="SAM" id="MobiDB-lite"/>
    </source>
</evidence>
<reference evidence="8" key="1">
    <citation type="submission" date="2021-01" db="EMBL/GenBank/DDBJ databases">
        <authorList>
            <consortium name="Genoscope - CEA"/>
            <person name="William W."/>
        </authorList>
    </citation>
    <scope>NUCLEOTIDE SEQUENCE</scope>
</reference>
<dbReference type="GO" id="GO:0005216">
    <property type="term" value="F:monoatomic ion channel activity"/>
    <property type="evidence" value="ECO:0007669"/>
    <property type="project" value="InterPro"/>
</dbReference>
<comment type="caution">
    <text evidence="8">The sequence shown here is derived from an EMBL/GenBank/DDBJ whole genome shotgun (WGS) entry which is preliminary data.</text>
</comment>
<keyword evidence="4 6" id="KW-0472">Membrane</keyword>
<name>A0A8S1TXG5_9CILI</name>
<dbReference type="CDD" id="cd00038">
    <property type="entry name" value="CAP_ED"/>
    <property type="match status" value="1"/>
</dbReference>
<accession>A0A8S1TXG5</accession>